<proteinExistence type="predicted"/>
<evidence type="ECO:0000259" key="1">
    <source>
        <dbReference type="Pfam" id="PF02470"/>
    </source>
</evidence>
<dbReference type="EMBL" id="DNWC01000163">
    <property type="protein sequence ID" value="HBJ09851.1"/>
    <property type="molecule type" value="Genomic_DNA"/>
</dbReference>
<accession>A0A316R533</accession>
<feature type="domain" description="Mce/MlaD" evidence="1">
    <location>
        <begin position="38"/>
        <end position="102"/>
    </location>
</feature>
<reference evidence="2 3" key="1">
    <citation type="journal article" date="2018" name="Nat. Biotechnol.">
        <title>A standardized bacterial taxonomy based on genome phylogeny substantially revises the tree of life.</title>
        <authorList>
            <person name="Parks D.H."/>
            <person name="Chuvochina M."/>
            <person name="Waite D.W."/>
            <person name="Rinke C."/>
            <person name="Skarshewski A."/>
            <person name="Chaumeil P.A."/>
            <person name="Hugenholtz P."/>
        </authorList>
    </citation>
    <scope>NUCLEOTIDE SEQUENCE [LARGE SCALE GENOMIC DNA]</scope>
    <source>
        <strain evidence="2">UBA11482</strain>
    </source>
</reference>
<protein>
    <submittedName>
        <fullName evidence="2">MCE family protein</fullName>
    </submittedName>
</protein>
<dbReference type="InterPro" id="IPR052336">
    <property type="entry name" value="MlaD_Phospholipid_Transporter"/>
</dbReference>
<dbReference type="PANTHER" id="PTHR33371">
    <property type="entry name" value="INTERMEMBRANE PHOSPHOLIPID TRANSPORT SYSTEM BINDING PROTEIN MLAD-RELATED"/>
    <property type="match status" value="1"/>
</dbReference>
<dbReference type="PANTHER" id="PTHR33371:SF4">
    <property type="entry name" value="INTERMEMBRANE PHOSPHOLIPID TRANSPORT SYSTEM BINDING PROTEIN MLAD"/>
    <property type="match status" value="1"/>
</dbReference>
<dbReference type="AlphaFoldDB" id="A0A316R533"/>
<dbReference type="Pfam" id="PF02470">
    <property type="entry name" value="MlaD"/>
    <property type="match status" value="1"/>
</dbReference>
<dbReference type="Proteomes" id="UP000262954">
    <property type="component" value="Unassembled WGS sequence"/>
</dbReference>
<evidence type="ECO:0000313" key="3">
    <source>
        <dbReference type="Proteomes" id="UP000262954"/>
    </source>
</evidence>
<dbReference type="InterPro" id="IPR003399">
    <property type="entry name" value="Mce/MlaD"/>
</dbReference>
<organism evidence="2 3">
    <name type="scientific">Coprobacter fastidiosus</name>
    <dbReference type="NCBI Taxonomy" id="1099853"/>
    <lineage>
        <taxon>Bacteria</taxon>
        <taxon>Pseudomonadati</taxon>
        <taxon>Bacteroidota</taxon>
        <taxon>Bacteroidia</taxon>
        <taxon>Bacteroidales</taxon>
        <taxon>Barnesiellaceae</taxon>
        <taxon>Coprobacter</taxon>
    </lineage>
</organism>
<gene>
    <name evidence="2" type="ORF">DDY73_12720</name>
</gene>
<sequence>MKKLFTKEVKIALAVLISAAILVVGIEYLKGINLMKPTNYYYIEYKNVTGLTVSTPVVIDGFKVGLVREINYNYDKPGTVTVEVSLDNQLKVPSGSKAVLMVDFLGTATIDLRLNKYVSTYHSAGDVLIGENAPDMLGSIQNNVLPQLTAMLPKIDTILTGIQAIVTNPALSESIDHLNRITADLEVSSKKLSHIMDKDMPPILANVTGITENVNEFSSRLNELDLKKTVVSVDSTLLGLQSITNKLNNNDNTLGLLLNDKQLYDGLLNTVGSADSLLIDLRLNPKRYVHFSLFGRKK</sequence>
<evidence type="ECO:0000313" key="2">
    <source>
        <dbReference type="EMBL" id="HBJ09851.1"/>
    </source>
</evidence>
<comment type="caution">
    <text evidence="2">The sequence shown here is derived from an EMBL/GenBank/DDBJ whole genome shotgun (WGS) entry which is preliminary data.</text>
</comment>
<name>A0A316R533_9BACT</name>
<dbReference type="RefSeq" id="WP_022389958.1">
    <property type="nucleotide sequence ID" value="NZ_CAJKYL010000057.1"/>
</dbReference>